<comment type="caution">
    <text evidence="14">The sequence shown here is derived from an EMBL/GenBank/DDBJ whole genome shotgun (WGS) entry which is preliminary data.</text>
</comment>
<feature type="binding site" evidence="10">
    <location>
        <begin position="976"/>
        <end position="979"/>
    </location>
    <ligand>
        <name>thiamine diphosphate</name>
        <dbReference type="ChEBI" id="CHEBI:58937"/>
    </ligand>
</feature>
<dbReference type="InterPro" id="IPR009014">
    <property type="entry name" value="Transketo_C/PFOR_II"/>
</dbReference>
<dbReference type="PANTHER" id="PTHR32154:SF0">
    <property type="entry name" value="PYRUVATE-FLAVODOXIN OXIDOREDUCTASE-RELATED"/>
    <property type="match status" value="1"/>
</dbReference>
<evidence type="ECO:0000256" key="10">
    <source>
        <dbReference type="PIRSR" id="PIRSR000159-1"/>
    </source>
</evidence>
<dbReference type="EC" id="1.2.7.1" evidence="9"/>
<dbReference type="InterPro" id="IPR029061">
    <property type="entry name" value="THDP-binding"/>
</dbReference>
<dbReference type="PANTHER" id="PTHR32154">
    <property type="entry name" value="PYRUVATE-FLAVODOXIN OXIDOREDUCTASE-RELATED"/>
    <property type="match status" value="1"/>
</dbReference>
<feature type="binding site" evidence="10">
    <location>
        <position position="854"/>
    </location>
    <ligand>
        <name>thiamine diphosphate</name>
        <dbReference type="ChEBI" id="CHEBI:58937"/>
    </ligand>
</feature>
<dbReference type="SUPFAM" id="SSF53323">
    <property type="entry name" value="Pyruvate-ferredoxin oxidoreductase, PFOR, domain III"/>
    <property type="match status" value="1"/>
</dbReference>
<gene>
    <name evidence="14" type="primary">nifJ</name>
    <name evidence="14" type="ORF">OCV57_08350</name>
</gene>
<feature type="binding site" evidence="10">
    <location>
        <position position="831"/>
    </location>
    <ligand>
        <name>thiamine diphosphate</name>
        <dbReference type="ChEBI" id="CHEBI:58937"/>
    </ligand>
</feature>
<dbReference type="InterPro" id="IPR011766">
    <property type="entry name" value="TPP_enzyme_TPP-bd"/>
</dbReference>
<comment type="similarity">
    <text evidence="1 9">Belongs to the pyruvate:ferredoxin/flavodoxin oxidoreductase family.</text>
</comment>
<evidence type="ECO:0000256" key="11">
    <source>
        <dbReference type="PIRSR" id="PIRSR000159-2"/>
    </source>
</evidence>
<evidence type="ECO:0000313" key="14">
    <source>
        <dbReference type="EMBL" id="MCU6705935.1"/>
    </source>
</evidence>
<feature type="binding site" evidence="10">
    <location>
        <begin position="1005"/>
        <end position="1010"/>
    </location>
    <ligand>
        <name>thiamine diphosphate</name>
        <dbReference type="ChEBI" id="CHEBI:58937"/>
    </ligand>
</feature>
<proteinExistence type="inferred from homology"/>
<evidence type="ECO:0000256" key="7">
    <source>
        <dbReference type="ARBA" id="ARBA00023004"/>
    </source>
</evidence>
<keyword evidence="5 9" id="KW-0249">Electron transport</keyword>
<dbReference type="GO" id="GO:0005506">
    <property type="term" value="F:iron ion binding"/>
    <property type="evidence" value="ECO:0007669"/>
    <property type="project" value="InterPro"/>
</dbReference>
<keyword evidence="3 12" id="KW-0004">4Fe-4S</keyword>
<dbReference type="InterPro" id="IPR017896">
    <property type="entry name" value="4Fe4S_Fe-S-bd"/>
</dbReference>
<evidence type="ECO:0000256" key="5">
    <source>
        <dbReference type="ARBA" id="ARBA00022982"/>
    </source>
</evidence>
<dbReference type="Gene3D" id="3.40.50.970">
    <property type="match status" value="2"/>
</dbReference>
<dbReference type="GO" id="GO:0051539">
    <property type="term" value="F:4 iron, 4 sulfur cluster binding"/>
    <property type="evidence" value="ECO:0007669"/>
    <property type="project" value="UniProtKB-KW"/>
</dbReference>
<feature type="binding site" evidence="12">
    <location>
        <position position="702"/>
    </location>
    <ligand>
        <name>[4Fe-4S] cluster</name>
        <dbReference type="ChEBI" id="CHEBI:49883"/>
        <label>1</label>
    </ligand>
</feature>
<keyword evidence="14" id="KW-0670">Pyruvate</keyword>
<dbReference type="FunFam" id="3.40.50.970:FF:000012">
    <property type="entry name" value="Pyruvate:ferredoxin (Flavodoxin) oxidoreductase"/>
    <property type="match status" value="1"/>
</dbReference>
<dbReference type="GO" id="GO:0006979">
    <property type="term" value="P:response to oxidative stress"/>
    <property type="evidence" value="ECO:0007669"/>
    <property type="project" value="TreeGrafter"/>
</dbReference>
<evidence type="ECO:0000256" key="1">
    <source>
        <dbReference type="ARBA" id="ARBA00009032"/>
    </source>
</evidence>
<dbReference type="FunFam" id="3.30.70.20:FF:000022">
    <property type="entry name" value="Pyruvate:ferredoxin (Flavodoxin) oxidoreductase"/>
    <property type="match status" value="1"/>
</dbReference>
<keyword evidence="4 12" id="KW-0479">Metal-binding</keyword>
<dbReference type="Pfam" id="PF02775">
    <property type="entry name" value="TPP_enzyme_C"/>
    <property type="match status" value="1"/>
</dbReference>
<evidence type="ECO:0000256" key="9">
    <source>
        <dbReference type="PIRNR" id="PIRNR000159"/>
    </source>
</evidence>
<dbReference type="Gene3D" id="3.40.50.920">
    <property type="match status" value="1"/>
</dbReference>
<evidence type="ECO:0000313" key="15">
    <source>
        <dbReference type="Proteomes" id="UP001208131"/>
    </source>
</evidence>
<dbReference type="NCBIfam" id="TIGR02176">
    <property type="entry name" value="pyruv_ox_red"/>
    <property type="match status" value="1"/>
</dbReference>
<dbReference type="FunFam" id="3.40.920.10:FF:000001">
    <property type="entry name" value="Pyruvate:ferredoxin (Flavodoxin) oxidoreductase"/>
    <property type="match status" value="1"/>
</dbReference>
<dbReference type="Gene3D" id="4.10.780.10">
    <property type="entry name" value="Pyruvate-flavodoxin oxidoreductase, EKR domain"/>
    <property type="match status" value="1"/>
</dbReference>
<keyword evidence="8 12" id="KW-0411">Iron-sulfur</keyword>
<dbReference type="RefSeq" id="WP_046439572.1">
    <property type="nucleotide sequence ID" value="NZ_JAOQJZ010000007.1"/>
</dbReference>
<dbReference type="CDD" id="cd07034">
    <property type="entry name" value="TPP_PYR_PFOR_IOR-alpha_like"/>
    <property type="match status" value="1"/>
</dbReference>
<feature type="binding site" evidence="12">
    <location>
        <position position="761"/>
    </location>
    <ligand>
        <name>[4Fe-4S] cluster</name>
        <dbReference type="ChEBI" id="CHEBI:49883"/>
        <label>2</label>
    </ligand>
</feature>
<feature type="site" description="Important for catalytic activity" evidence="11">
    <location>
        <position position="1010"/>
    </location>
</feature>
<dbReference type="PROSITE" id="PS00198">
    <property type="entry name" value="4FE4S_FER_1"/>
    <property type="match status" value="2"/>
</dbReference>
<dbReference type="Gene3D" id="3.30.70.20">
    <property type="match status" value="1"/>
</dbReference>
<dbReference type="InterPro" id="IPR002869">
    <property type="entry name" value="Pyrv_flavodox_OxRed_cen"/>
</dbReference>
<dbReference type="EMBL" id="JAOQJZ010000007">
    <property type="protein sequence ID" value="MCU6705935.1"/>
    <property type="molecule type" value="Genomic_DNA"/>
</dbReference>
<dbReference type="InterPro" id="IPR002880">
    <property type="entry name" value="Pyrv_Fd/Flavodoxin_OxRdtase_N"/>
</dbReference>
<feature type="binding site" evidence="12">
    <location>
        <position position="705"/>
    </location>
    <ligand>
        <name>[4Fe-4S] cluster</name>
        <dbReference type="ChEBI" id="CHEBI:49883"/>
        <label>1</label>
    </ligand>
</feature>
<feature type="binding site" evidence="12">
    <location>
        <position position="699"/>
    </location>
    <ligand>
        <name>[4Fe-4S] cluster</name>
        <dbReference type="ChEBI" id="CHEBI:49883"/>
        <label>1</label>
    </ligand>
</feature>
<evidence type="ECO:0000256" key="8">
    <source>
        <dbReference type="ARBA" id="ARBA00023014"/>
    </source>
</evidence>
<dbReference type="SMART" id="SM00890">
    <property type="entry name" value="EKR"/>
    <property type="match status" value="1"/>
</dbReference>
<sequence length="1189" mass="130346">MARKMKTMDGNNAAAWASYPFTEVAAIYPITPSSVMAEVTDQWAAKGKENLFGTPVKLAEMQSEAGASGTVHGSLAAGALTTTYTASQGLLLMIPNLYKIAGELLPCVIHVSARCVASHALNIFGDHSDIYACRQTGFAMLCSSNVQEVMDLGTVAHLSTIEGRVPFIHFFDGFRTSHEIQKIETWDMEDVRDMVDFEKVEEFRKRALNPEHPVLRGTAQNPDIFFQAREACNPYYDAIPGIVEDYMNKVNEKIGTNYKLFNYYGAPDATHVIVAMGSVCDTIEETIDYLNEKEGTKLGLVKVRLYRPFRADKLVEAIPSTCEQISVLDRTKEPGSEGEPLYLDVVAALKGTQFHDVAIASGRYGLGSKDTTPAQIKAVYWNASWKDTYKPRFTIGIEDDVTNLSLETEGKLDSAPAGTTACKFWGLGADGTVGANKNSIKIIGDHTDLYAQAYFAYDSKKSGGVTVSHLRFGKTPIKSTYLINQADFVACHNESYITKYNMVQDIKPGGTFLLNCQWEHEELDKHLPGQVKRYIAENNIKFYTINGVKIGKEIGLGNRINTVLQSAFFKLANIIPIDDAIKYMKDAATASYSKKGDAIVKMNHDAIDAGCQQVHEVKVPASWKKCKDTPMGMPAAKCADKTLQDFVNNIQIPCNAQEGDKLPVSTFTGMADGTFPQGSAAFEKRGIAVDVPAWNGDNCIQCNFCSYVCPHAVIRPVVMTDAELKKAPKLAQEKAVAMTGMPGYNFVMTMSALDCTGCGSCVNVCPGKKGNKALSMMPLETQLAEQEVFNYGLTLAEKPEVFEKFKATTVKGSQFKQPLLEFSGACAGCGETPYAKLITQLFGDRMYIANATGCSSIWGGSAPSTPYTVNKDGKGPAWANSLFEDNAEYGYGMYLAQSTIRNRTIAKVLELSKTTKAAALKKACEEYLETVDDGEKNSPATDNLIAALKKTKNKATEEILKDADYLRKKSMWIFGGDGWAYDIGFSGVDHVIAQGQDVNIFVFDTEVYSNTGGQSSKSTPTGAIAQFAAAGKEVKKKDLAGIAMSYGYVYVAHVAMGADYNQCIKAIHEAESYHGPSIIIGYAPCINHGIKGGMSIAQTEEKKAVQAGYWHLYRFDPRLKAEGKNPFILDSKAPTADYKDFIMGEVRYNALARQNPERAEKLFGKAVQNAKDRYDYLLRYAKLYNTEEK</sequence>
<dbReference type="SUPFAM" id="SSF54862">
    <property type="entry name" value="4Fe-4S ferredoxins"/>
    <property type="match status" value="1"/>
</dbReference>
<feature type="binding site" evidence="12">
    <location>
        <position position="709"/>
    </location>
    <ligand>
        <name>[4Fe-4S] cluster</name>
        <dbReference type="ChEBI" id="CHEBI:49883"/>
        <label>2</label>
    </ligand>
</feature>
<feature type="domain" description="4Fe-4S ferredoxin-type" evidence="13">
    <location>
        <begin position="746"/>
        <end position="766"/>
    </location>
</feature>
<evidence type="ECO:0000256" key="4">
    <source>
        <dbReference type="ARBA" id="ARBA00022723"/>
    </source>
</evidence>
<dbReference type="Pfam" id="PF01855">
    <property type="entry name" value="POR_N"/>
    <property type="match status" value="1"/>
</dbReference>
<feature type="binding site" evidence="10">
    <location>
        <position position="64"/>
    </location>
    <ligand>
        <name>thiamine diphosphate</name>
        <dbReference type="ChEBI" id="CHEBI:58937"/>
    </ligand>
</feature>
<dbReference type="Proteomes" id="UP001208131">
    <property type="component" value="Unassembled WGS sequence"/>
</dbReference>
<keyword evidence="7 12" id="KW-0408">Iron</keyword>
<dbReference type="InterPro" id="IPR037112">
    <property type="entry name" value="Pyrv-flavodox_OxR_EKR_sf"/>
</dbReference>
<feature type="site" description="Important for catalytic activity" evidence="11">
    <location>
        <position position="64"/>
    </location>
</feature>
<feature type="binding site" evidence="10">
    <location>
        <position position="31"/>
    </location>
    <ligand>
        <name>pyruvate</name>
        <dbReference type="ChEBI" id="CHEBI:15361"/>
    </ligand>
</feature>
<evidence type="ECO:0000256" key="6">
    <source>
        <dbReference type="ARBA" id="ARBA00023002"/>
    </source>
</evidence>
<comment type="cofactor">
    <cofactor evidence="12">
        <name>[4Fe-4S] cluster</name>
        <dbReference type="ChEBI" id="CHEBI:49883"/>
    </cofactor>
    <text evidence="12">Binds 3 [4Fe-4S] clusters per subunit.</text>
</comment>
<dbReference type="InterPro" id="IPR033412">
    <property type="entry name" value="PFOR_II"/>
</dbReference>
<feature type="binding site" evidence="12">
    <location>
        <position position="854"/>
    </location>
    <ligand>
        <name>[4Fe-4S] cluster</name>
        <dbReference type="ChEBI" id="CHEBI:49883"/>
        <label>3</label>
    </ligand>
</feature>
<dbReference type="GO" id="GO:0022900">
    <property type="term" value="P:electron transport chain"/>
    <property type="evidence" value="ECO:0007669"/>
    <property type="project" value="InterPro"/>
</dbReference>
<reference evidence="14 15" key="1">
    <citation type="journal article" date="2021" name="ISME Commun">
        <title>Automated analysis of genomic sequences facilitates high-throughput and comprehensive description of bacteria.</title>
        <authorList>
            <person name="Hitch T.C.A."/>
        </authorList>
    </citation>
    <scope>NUCLEOTIDE SEQUENCE [LARGE SCALE GENOMIC DNA]</scope>
    <source>
        <strain evidence="14 15">Sanger_31</strain>
    </source>
</reference>
<dbReference type="InterPro" id="IPR011895">
    <property type="entry name" value="Pyrv_flavodox_OxRed"/>
</dbReference>
<name>A0AAE3IHC5_9FIRM</name>
<protein>
    <recommendedName>
        <fullName evidence="9">Pyruvate:ferredoxin oxidoreductase</fullName>
        <ecNumber evidence="9">1.2.7.1</ecNumber>
    </recommendedName>
    <alternativeName>
        <fullName evidence="9">Pyruvate synthase</fullName>
    </alternativeName>
</protein>
<feature type="binding site" evidence="12">
    <location>
        <position position="755"/>
    </location>
    <ligand>
        <name>[4Fe-4S] cluster</name>
        <dbReference type="ChEBI" id="CHEBI:49883"/>
        <label>2</label>
    </ligand>
</feature>
<keyword evidence="6 9" id="KW-0560">Oxidoreductase</keyword>
<dbReference type="Pfam" id="PF17147">
    <property type="entry name" value="PFOR_II"/>
    <property type="match status" value="1"/>
</dbReference>
<feature type="site" description="Important for catalytic activity" evidence="11">
    <location>
        <position position="31"/>
    </location>
</feature>
<dbReference type="Pfam" id="PF10371">
    <property type="entry name" value="EKR"/>
    <property type="match status" value="1"/>
</dbReference>
<dbReference type="SUPFAM" id="SSF52518">
    <property type="entry name" value="Thiamin diphosphate-binding fold (THDP-binding)"/>
    <property type="match status" value="2"/>
</dbReference>
<accession>A0AAE3IHC5</accession>
<feature type="binding site" evidence="12">
    <location>
        <position position="765"/>
    </location>
    <ligand>
        <name>[4Fe-4S] cluster</name>
        <dbReference type="ChEBI" id="CHEBI:49883"/>
        <label>1</label>
    </ligand>
</feature>
<evidence type="ECO:0000256" key="2">
    <source>
        <dbReference type="ARBA" id="ARBA00022448"/>
    </source>
</evidence>
<dbReference type="AlphaFoldDB" id="A0AAE3IHC5"/>
<comment type="catalytic activity">
    <reaction evidence="9">
        <text>2 oxidized [2Fe-2S]-[ferredoxin] + pyruvate + CoA = 2 reduced [2Fe-2S]-[ferredoxin] + acetyl-CoA + CO2 + H(+)</text>
        <dbReference type="Rhea" id="RHEA:12765"/>
        <dbReference type="Rhea" id="RHEA-COMP:10000"/>
        <dbReference type="Rhea" id="RHEA-COMP:10001"/>
        <dbReference type="ChEBI" id="CHEBI:15361"/>
        <dbReference type="ChEBI" id="CHEBI:15378"/>
        <dbReference type="ChEBI" id="CHEBI:16526"/>
        <dbReference type="ChEBI" id="CHEBI:33737"/>
        <dbReference type="ChEBI" id="CHEBI:33738"/>
        <dbReference type="ChEBI" id="CHEBI:57287"/>
        <dbReference type="ChEBI" id="CHEBI:57288"/>
        <dbReference type="EC" id="1.2.7.1"/>
    </reaction>
</comment>
<feature type="domain" description="4Fe-4S ferredoxin-type" evidence="13">
    <location>
        <begin position="690"/>
        <end position="719"/>
    </location>
</feature>
<dbReference type="GO" id="GO:0030976">
    <property type="term" value="F:thiamine pyrophosphate binding"/>
    <property type="evidence" value="ECO:0007669"/>
    <property type="project" value="InterPro"/>
</dbReference>
<evidence type="ECO:0000259" key="13">
    <source>
        <dbReference type="PROSITE" id="PS51379"/>
    </source>
</evidence>
<dbReference type="InterPro" id="IPR017900">
    <property type="entry name" value="4Fe4S_Fe_S_CS"/>
</dbReference>
<dbReference type="SUPFAM" id="SSF52922">
    <property type="entry name" value="TK C-terminal domain-like"/>
    <property type="match status" value="1"/>
</dbReference>
<dbReference type="Gene3D" id="3.40.920.10">
    <property type="entry name" value="Pyruvate-ferredoxin oxidoreductase, PFOR, domain III"/>
    <property type="match status" value="1"/>
</dbReference>
<organism evidence="14 15">
    <name type="scientific">Hominimerdicola aceti</name>
    <dbReference type="NCBI Taxonomy" id="2981726"/>
    <lineage>
        <taxon>Bacteria</taxon>
        <taxon>Bacillati</taxon>
        <taxon>Bacillota</taxon>
        <taxon>Clostridia</taxon>
        <taxon>Eubacteriales</taxon>
        <taxon>Oscillospiraceae</taxon>
        <taxon>Hominimerdicola</taxon>
    </lineage>
</organism>
<feature type="binding site" evidence="12">
    <location>
        <position position="826"/>
    </location>
    <ligand>
        <name>[4Fe-4S] cluster</name>
        <dbReference type="ChEBI" id="CHEBI:49883"/>
        <label>3</label>
    </ligand>
</feature>
<dbReference type="InterPro" id="IPR019456">
    <property type="entry name" value="Pyrv-flavodox_OxRtase_EKR"/>
</dbReference>
<evidence type="ECO:0000256" key="12">
    <source>
        <dbReference type="PIRSR" id="PIRSR000159-50"/>
    </source>
</evidence>
<dbReference type="Pfam" id="PF01558">
    <property type="entry name" value="POR"/>
    <property type="match status" value="1"/>
</dbReference>
<keyword evidence="2 9" id="KW-0813">Transport</keyword>
<dbReference type="PIRSF" id="PIRSF000159">
    <property type="entry name" value="NifJ"/>
    <property type="match status" value="1"/>
</dbReference>
<feature type="binding site" evidence="12">
    <location>
        <position position="1085"/>
    </location>
    <ligand>
        <name>[4Fe-4S] cluster</name>
        <dbReference type="ChEBI" id="CHEBI:49883"/>
        <label>3</label>
    </ligand>
</feature>
<feature type="binding site" evidence="12">
    <location>
        <position position="829"/>
    </location>
    <ligand>
        <name>[4Fe-4S] cluster</name>
        <dbReference type="ChEBI" id="CHEBI:49883"/>
        <label>3</label>
    </ligand>
</feature>
<dbReference type="CDD" id="cd03377">
    <property type="entry name" value="TPP_PFOR_PNO"/>
    <property type="match status" value="1"/>
</dbReference>
<keyword evidence="15" id="KW-1185">Reference proteome</keyword>
<feature type="binding site" evidence="10">
    <location>
        <position position="114"/>
    </location>
    <ligand>
        <name>pyruvate</name>
        <dbReference type="ChEBI" id="CHEBI:15361"/>
    </ligand>
</feature>
<dbReference type="PROSITE" id="PS51379">
    <property type="entry name" value="4FE4S_FER_2"/>
    <property type="match status" value="2"/>
</dbReference>
<dbReference type="Pfam" id="PF12838">
    <property type="entry name" value="Fer4_7"/>
    <property type="match status" value="1"/>
</dbReference>
<dbReference type="InterPro" id="IPR019752">
    <property type="entry name" value="Pyrv/ketoisovalerate_OxRed_cat"/>
</dbReference>
<feature type="site" description="Important for catalytic activity" evidence="11">
    <location>
        <position position="114"/>
    </location>
</feature>
<dbReference type="GO" id="GO:0019164">
    <property type="term" value="F:pyruvate synthase activity"/>
    <property type="evidence" value="ECO:0007669"/>
    <property type="project" value="UniProtKB-EC"/>
</dbReference>
<dbReference type="FunFam" id="3.40.50.970:FF:000041">
    <property type="entry name" value="Pyruvate:ferredoxin (Flavodoxin) oxidoreductase"/>
    <property type="match status" value="1"/>
</dbReference>
<evidence type="ECO:0000256" key="3">
    <source>
        <dbReference type="ARBA" id="ARBA00022485"/>
    </source>
</evidence>
<dbReference type="InterPro" id="IPR050722">
    <property type="entry name" value="Pyruvate:ferred/Flavod_OxRd"/>
</dbReference>
<feature type="binding site" evidence="12">
    <location>
        <position position="758"/>
    </location>
    <ligand>
        <name>[4Fe-4S] cluster</name>
        <dbReference type="ChEBI" id="CHEBI:49883"/>
        <label>2</label>
    </ligand>
</feature>
<dbReference type="FunFam" id="3.40.50.920:FF:000007">
    <property type="entry name" value="Pyruvate:ferredoxin (Flavodoxin) oxidoreductase"/>
    <property type="match status" value="1"/>
</dbReference>